<dbReference type="AlphaFoldDB" id="A0A8D0TY18"/>
<keyword evidence="3" id="KW-1133">Transmembrane helix</keyword>
<dbReference type="PANTHER" id="PTHR34313">
    <property type="entry name" value="ENDOGENOUS RETROVIRUS GROUP K MEMBER 113 ENV POLYPROTEIN-RELATED"/>
    <property type="match status" value="1"/>
</dbReference>
<dbReference type="GO" id="GO:0005198">
    <property type="term" value="F:structural molecule activity"/>
    <property type="evidence" value="ECO:0007669"/>
    <property type="project" value="InterPro"/>
</dbReference>
<dbReference type="Pfam" id="PF00517">
    <property type="entry name" value="GP41"/>
    <property type="match status" value="1"/>
</dbReference>
<evidence type="ECO:0000256" key="1">
    <source>
        <dbReference type="ARBA" id="ARBA00004328"/>
    </source>
</evidence>
<dbReference type="PANTHER" id="PTHR34313:SF2">
    <property type="entry name" value="ENDOGENOUS RETROVIRUS GROUP K MEMBER 21 ENV POLYPROTEIN-LIKE"/>
    <property type="match status" value="1"/>
</dbReference>
<dbReference type="Proteomes" id="UP000694726">
    <property type="component" value="Unplaced"/>
</dbReference>
<feature type="transmembrane region" description="Helical" evidence="3">
    <location>
        <begin position="364"/>
        <end position="389"/>
    </location>
</feature>
<evidence type="ECO:0000259" key="4">
    <source>
        <dbReference type="Pfam" id="PF00517"/>
    </source>
</evidence>
<evidence type="ECO:0000313" key="5">
    <source>
        <dbReference type="Ensembl" id="ENSSSCP00015010343.1"/>
    </source>
</evidence>
<keyword evidence="3" id="KW-0812">Transmembrane</keyword>
<dbReference type="Ensembl" id="ENSSSCT00015064094.1">
    <property type="protein sequence ID" value="ENSSSCP00015025645.1"/>
    <property type="gene ID" value="ENSSSCG00015048166.1"/>
</dbReference>
<protein>
    <recommendedName>
        <fullName evidence="4">Retroviral envelope protein GP41-like domain-containing protein</fullName>
    </recommendedName>
</protein>
<accession>A0A8D0TY18</accession>
<proteinExistence type="predicted"/>
<evidence type="ECO:0000256" key="2">
    <source>
        <dbReference type="SAM" id="MobiDB-lite"/>
    </source>
</evidence>
<name>A0A8D0TY18_PIG</name>
<sequence>MIKIHTNQFDLLGGPGLPSAPFEITEAVTEGYNFSGSIHAFPICFILPFTSSKGASNDIAGCLPTQIDGAITFSPVDRKPKPRSAYYKQDFYSWTIIYLGPGSTHTLDKVINYPFNGAVSFYHKFSYPKGQLGCSIPRQNDTYYYPDLDNLWDRINYGTGFPPWNYCMYNTTDPNVDPYHNLKIYKWNSPNPNKNFRGWLNKYNQSLKWTDDRLPPPLLANKLTDNGWVAPVLTYKANDKKKVYSQPHLWKAIAALRPVILHRPWRSTTYIVKSCIQSPYAFLLAYYYADVVITMENDLYKVKCYNCTLTNCLTKDNGNIKIMLIVRQPPYVMIPVNITGDWYDNQGTRILQLLNNQLFRPKRFVAALILGITALISVIASLTVSAIALTKEVHTATFADQLSKNVTLALTTQEIIDRKLNDKVDALEEAVLAIGQELLTLKIKLALRCHSDFKWICVTPLQVNHSIHTWNKIKNHLEGVWNHSDLSLDITKLHQEIFAMSEGEKAFSAQDLSSQLYSGFKELVNHSSWLTFFYNIGVSLAVLLIVLLLLLPVIFRLLKKSITKVSTELHTFILKNKKGGDVGSHRAAPVKKAKPQSAPA</sequence>
<keyword evidence="3" id="KW-0472">Membrane</keyword>
<dbReference type="InterPro" id="IPR000328">
    <property type="entry name" value="GP41-like"/>
</dbReference>
<evidence type="ECO:0000256" key="3">
    <source>
        <dbReference type="SAM" id="Phobius"/>
    </source>
</evidence>
<reference evidence="5" key="1">
    <citation type="submission" date="2025-05" db="UniProtKB">
        <authorList>
            <consortium name="Ensembl"/>
        </authorList>
    </citation>
    <scope>IDENTIFICATION</scope>
</reference>
<feature type="transmembrane region" description="Helical" evidence="3">
    <location>
        <begin position="532"/>
        <end position="555"/>
    </location>
</feature>
<dbReference type="Ensembl" id="ENSSSCT00015026425.1">
    <property type="protein sequence ID" value="ENSSSCP00015010343.1"/>
    <property type="gene ID" value="ENSSSCG00015020018.1"/>
</dbReference>
<feature type="domain" description="Retroviral envelope protein GP41-like" evidence="4">
    <location>
        <begin position="385"/>
        <end position="579"/>
    </location>
</feature>
<organism evidence="5 6">
    <name type="scientific">Sus scrofa</name>
    <name type="common">Pig</name>
    <dbReference type="NCBI Taxonomy" id="9823"/>
    <lineage>
        <taxon>Eukaryota</taxon>
        <taxon>Metazoa</taxon>
        <taxon>Chordata</taxon>
        <taxon>Craniata</taxon>
        <taxon>Vertebrata</taxon>
        <taxon>Euteleostomi</taxon>
        <taxon>Mammalia</taxon>
        <taxon>Eutheria</taxon>
        <taxon>Laurasiatheria</taxon>
        <taxon>Artiodactyla</taxon>
        <taxon>Suina</taxon>
        <taxon>Suidae</taxon>
        <taxon>Sus</taxon>
    </lineage>
</organism>
<feature type="region of interest" description="Disordered" evidence="2">
    <location>
        <begin position="579"/>
        <end position="600"/>
    </location>
</feature>
<evidence type="ECO:0000313" key="6">
    <source>
        <dbReference type="Proteomes" id="UP000694726"/>
    </source>
</evidence>
<comment type="subcellular location">
    <subcellularLocation>
        <location evidence="1">Virion</location>
    </subcellularLocation>
</comment>
<dbReference type="InterPro" id="IPR051255">
    <property type="entry name" value="Retroviral_env_glycoprotein"/>
</dbReference>